<name>A0A4R6Y6D4_9BURK</name>
<evidence type="ECO:0000256" key="5">
    <source>
        <dbReference type="PROSITE-ProRule" id="PRU01248"/>
    </source>
</evidence>
<dbReference type="OrthoDB" id="9775880at2"/>
<dbReference type="CDD" id="cd00801">
    <property type="entry name" value="INT_P4_C"/>
    <property type="match status" value="1"/>
</dbReference>
<dbReference type="Gene3D" id="1.10.443.10">
    <property type="entry name" value="Intergrase catalytic core"/>
    <property type="match status" value="1"/>
</dbReference>
<keyword evidence="2" id="KW-0229">DNA integration</keyword>
<dbReference type="InterPro" id="IPR010998">
    <property type="entry name" value="Integrase_recombinase_N"/>
</dbReference>
<dbReference type="AlphaFoldDB" id="A0A4R6Y6D4"/>
<comment type="caution">
    <text evidence="8">The sequence shown here is derived from an EMBL/GenBank/DDBJ whole genome shotgun (WGS) entry which is preliminary data.</text>
</comment>
<dbReference type="InterPro" id="IPR002104">
    <property type="entry name" value="Integrase_catalytic"/>
</dbReference>
<dbReference type="Pfam" id="PF22022">
    <property type="entry name" value="Phage_int_M"/>
    <property type="match status" value="1"/>
</dbReference>
<evidence type="ECO:0000313" key="9">
    <source>
        <dbReference type="Proteomes" id="UP000294480"/>
    </source>
</evidence>
<gene>
    <name evidence="8" type="ORF">DFR44_11310</name>
</gene>
<evidence type="ECO:0000259" key="7">
    <source>
        <dbReference type="PROSITE" id="PS51900"/>
    </source>
</evidence>
<dbReference type="EMBL" id="SNZE01000013">
    <property type="protein sequence ID" value="TDR31059.1"/>
    <property type="molecule type" value="Genomic_DNA"/>
</dbReference>
<dbReference type="InterPro" id="IPR044068">
    <property type="entry name" value="CB"/>
</dbReference>
<keyword evidence="3 5" id="KW-0238">DNA-binding</keyword>
<dbReference type="GO" id="GO:0003677">
    <property type="term" value="F:DNA binding"/>
    <property type="evidence" value="ECO:0007669"/>
    <property type="project" value="UniProtKB-UniRule"/>
</dbReference>
<dbReference type="InterPro" id="IPR011010">
    <property type="entry name" value="DNA_brk_join_enz"/>
</dbReference>
<dbReference type="Pfam" id="PF13356">
    <property type="entry name" value="Arm-DNA-bind_3"/>
    <property type="match status" value="1"/>
</dbReference>
<feature type="domain" description="Core-binding (CB)" evidence="7">
    <location>
        <begin position="114"/>
        <end position="197"/>
    </location>
</feature>
<dbReference type="PROSITE" id="PS51900">
    <property type="entry name" value="CB"/>
    <property type="match status" value="1"/>
</dbReference>
<dbReference type="PANTHER" id="PTHR30629">
    <property type="entry name" value="PROPHAGE INTEGRASE"/>
    <property type="match status" value="1"/>
</dbReference>
<protein>
    <submittedName>
        <fullName evidence="8">Site-specific recombinase XerC</fullName>
    </submittedName>
</protein>
<evidence type="ECO:0000256" key="1">
    <source>
        <dbReference type="ARBA" id="ARBA00008857"/>
    </source>
</evidence>
<dbReference type="InterPro" id="IPR013762">
    <property type="entry name" value="Integrase-like_cat_sf"/>
</dbReference>
<dbReference type="InterPro" id="IPR050808">
    <property type="entry name" value="Phage_Integrase"/>
</dbReference>
<proteinExistence type="inferred from homology"/>
<evidence type="ECO:0000259" key="6">
    <source>
        <dbReference type="PROSITE" id="PS51898"/>
    </source>
</evidence>
<reference evidence="8 9" key="1">
    <citation type="submission" date="2019-03" db="EMBL/GenBank/DDBJ databases">
        <title>Genomic Encyclopedia of Type Strains, Phase IV (KMG-IV): sequencing the most valuable type-strain genomes for metagenomic binning, comparative biology and taxonomic classification.</title>
        <authorList>
            <person name="Goeker M."/>
        </authorList>
    </citation>
    <scope>NUCLEOTIDE SEQUENCE [LARGE SCALE GENOMIC DNA]</scope>
    <source>
        <strain evidence="8 9">DSM 102852</strain>
    </source>
</reference>
<dbReference type="PROSITE" id="PS51898">
    <property type="entry name" value="TYR_RECOMBINASE"/>
    <property type="match status" value="1"/>
</dbReference>
<dbReference type="InterPro" id="IPR025166">
    <property type="entry name" value="Integrase_DNA_bind_dom"/>
</dbReference>
<dbReference type="GO" id="GO:0015074">
    <property type="term" value="P:DNA integration"/>
    <property type="evidence" value="ECO:0007669"/>
    <property type="project" value="UniProtKB-KW"/>
</dbReference>
<comment type="similarity">
    <text evidence="1">Belongs to the 'phage' integrase family.</text>
</comment>
<evidence type="ECO:0000256" key="2">
    <source>
        <dbReference type="ARBA" id="ARBA00022908"/>
    </source>
</evidence>
<evidence type="ECO:0000256" key="3">
    <source>
        <dbReference type="ARBA" id="ARBA00023125"/>
    </source>
</evidence>
<dbReference type="Gene3D" id="3.30.160.390">
    <property type="entry name" value="Integrase, DNA-binding domain"/>
    <property type="match status" value="1"/>
</dbReference>
<sequence>MSQIPPPKRQARKVLTDLVVRQAKPRPKPHFISDGDPHYRGLYLLVLPNGLKQWRHRYTYRGKACMEGLGAYPHTSLSEARAKLLHSKAQLKKDENPTEIKRLLKQNQLIAASNTFERIASKWFEWRKKKKDLDERNALKIWASLEKHAFPLLGHKAIADIKPHHILELIERMQNKGIGDQTIRVFQRIRDVFNYAIATMLLEVNPTHSINTDIIIKTKTKHHPALPLDWIGRFLKDIDQSKASLNTKVAIRMQILTGVRTTELRGAMWDEIDLDKAIWTIPTERKAVNRTGGGMKMRQQHLIPLSRQLVHILKELKAKRKVTSEFLFHAPNDLNKCMSDVAISKLMKDLGYDGNHPDKPHAVPHGFRTTLKMTALLSKQFEPRAIEFQLAHINKNAVEAAYEDPSLFYEERTRICQWYSDTIEAAIKEQLFIA</sequence>
<keyword evidence="9" id="KW-1185">Reference proteome</keyword>
<feature type="domain" description="Tyr recombinase" evidence="6">
    <location>
        <begin position="221"/>
        <end position="417"/>
    </location>
</feature>
<dbReference type="RefSeq" id="WP_133620502.1">
    <property type="nucleotide sequence ID" value="NZ_SNZE01000013.1"/>
</dbReference>
<dbReference type="InterPro" id="IPR038488">
    <property type="entry name" value="Integrase_DNA-bd_sf"/>
</dbReference>
<dbReference type="Pfam" id="PF00589">
    <property type="entry name" value="Phage_integrase"/>
    <property type="match status" value="1"/>
</dbReference>
<dbReference type="PANTHER" id="PTHR30629:SF2">
    <property type="entry name" value="PROPHAGE INTEGRASE INTS-RELATED"/>
    <property type="match status" value="1"/>
</dbReference>
<keyword evidence="4" id="KW-0233">DNA recombination</keyword>
<dbReference type="InterPro" id="IPR053876">
    <property type="entry name" value="Phage_int_M"/>
</dbReference>
<accession>A0A4R6Y6D4</accession>
<evidence type="ECO:0000256" key="4">
    <source>
        <dbReference type="ARBA" id="ARBA00023172"/>
    </source>
</evidence>
<evidence type="ECO:0000313" key="8">
    <source>
        <dbReference type="EMBL" id="TDR31059.1"/>
    </source>
</evidence>
<dbReference type="Gene3D" id="1.10.150.130">
    <property type="match status" value="1"/>
</dbReference>
<dbReference type="Proteomes" id="UP000294480">
    <property type="component" value="Unassembled WGS sequence"/>
</dbReference>
<organism evidence="8 9">
    <name type="scientific">Hydromonas duriensis</name>
    <dbReference type="NCBI Taxonomy" id="1527608"/>
    <lineage>
        <taxon>Bacteria</taxon>
        <taxon>Pseudomonadati</taxon>
        <taxon>Pseudomonadota</taxon>
        <taxon>Betaproteobacteria</taxon>
        <taxon>Burkholderiales</taxon>
        <taxon>Burkholderiaceae</taxon>
        <taxon>Hydromonas</taxon>
    </lineage>
</organism>
<dbReference type="SUPFAM" id="SSF56349">
    <property type="entry name" value="DNA breaking-rejoining enzymes"/>
    <property type="match status" value="1"/>
</dbReference>
<dbReference type="GO" id="GO:0006310">
    <property type="term" value="P:DNA recombination"/>
    <property type="evidence" value="ECO:0007669"/>
    <property type="project" value="UniProtKB-KW"/>
</dbReference>